<dbReference type="Proteomes" id="UP000199250">
    <property type="component" value="Unassembled WGS sequence"/>
</dbReference>
<evidence type="ECO:0000313" key="4">
    <source>
        <dbReference type="EMBL" id="SEJ29339.1"/>
    </source>
</evidence>
<protein>
    <submittedName>
        <fullName evidence="4">Sporulation related domain-containing protein</fullName>
    </submittedName>
</protein>
<feature type="domain" description="SPOR" evidence="3">
    <location>
        <begin position="241"/>
        <end position="316"/>
    </location>
</feature>
<evidence type="ECO:0000313" key="5">
    <source>
        <dbReference type="Proteomes" id="UP000199250"/>
    </source>
</evidence>
<proteinExistence type="predicted"/>
<keyword evidence="2" id="KW-0472">Membrane</keyword>
<keyword evidence="1" id="KW-0175">Coiled coil</keyword>
<feature type="transmembrane region" description="Helical" evidence="2">
    <location>
        <begin position="12"/>
        <end position="30"/>
    </location>
</feature>
<dbReference type="Pfam" id="PF05036">
    <property type="entry name" value="SPOR"/>
    <property type="match status" value="1"/>
</dbReference>
<dbReference type="SUPFAM" id="SSF110997">
    <property type="entry name" value="Sporulation related repeat"/>
    <property type="match status" value="1"/>
</dbReference>
<dbReference type="Gene3D" id="2.160.20.80">
    <property type="entry name" value="E3 ubiquitin-protein ligase SopA"/>
    <property type="match status" value="1"/>
</dbReference>
<evidence type="ECO:0000259" key="3">
    <source>
        <dbReference type="PROSITE" id="PS51724"/>
    </source>
</evidence>
<sequence length="321" mass="33533">MAWLDKGLKQRMVGALVLLALAVIFLPILFTREDEVRQVVVEAPPMPETPPAPRVELESVAVPEPVILPEDLHPSTVIAGTSAAVAPTARTASAAVAGTTPKTPVANPVPSPAQAKMAEAKAAQAKMAEAKAAEAKVAQAKMAEAKAAEAKVAQAKAAEAKMAEAKAAEAKAAQAKMAEAKAAEAKAAQAKMAEAKAAEARAAQAKMAEAKAAEAKAEQAKMAEAKAAEAKATEASRLDANGLPVSWSIQLASLSSTANAQDLQRTLRSQGYNAYIRHVEGMNRVYVGPVIERAEANRLCDQLKRQHNLGGFVVRFQPERG</sequence>
<dbReference type="GO" id="GO:0030428">
    <property type="term" value="C:cell septum"/>
    <property type="evidence" value="ECO:0007669"/>
    <property type="project" value="TreeGrafter"/>
</dbReference>
<accession>A0A1H6XJS2</accession>
<dbReference type="InterPro" id="IPR036680">
    <property type="entry name" value="SPOR-like_sf"/>
</dbReference>
<dbReference type="PANTHER" id="PTHR38687:SF1">
    <property type="entry name" value="CELL DIVISION PROTEIN DEDD"/>
    <property type="match status" value="1"/>
</dbReference>
<name>A0A1H6XJS2_9GAMM</name>
<dbReference type="AlphaFoldDB" id="A0A1H6XJS2"/>
<dbReference type="PROSITE" id="PS51724">
    <property type="entry name" value="SPOR"/>
    <property type="match status" value="1"/>
</dbReference>
<dbReference type="Gene3D" id="3.30.70.1070">
    <property type="entry name" value="Sporulation related repeat"/>
    <property type="match status" value="1"/>
</dbReference>
<evidence type="ECO:0000256" key="2">
    <source>
        <dbReference type="SAM" id="Phobius"/>
    </source>
</evidence>
<keyword evidence="2" id="KW-1133">Transmembrane helix</keyword>
<evidence type="ECO:0000256" key="1">
    <source>
        <dbReference type="SAM" id="Coils"/>
    </source>
</evidence>
<gene>
    <name evidence="4" type="ORF">SAMN04244572_03432</name>
</gene>
<dbReference type="InterPro" id="IPR007730">
    <property type="entry name" value="SPOR-like_dom"/>
</dbReference>
<dbReference type="GO" id="GO:0032506">
    <property type="term" value="P:cytokinetic process"/>
    <property type="evidence" value="ECO:0007669"/>
    <property type="project" value="TreeGrafter"/>
</dbReference>
<reference evidence="4 5" key="1">
    <citation type="submission" date="2016-10" db="EMBL/GenBank/DDBJ databases">
        <authorList>
            <person name="de Groot N.N."/>
        </authorList>
    </citation>
    <scope>NUCLEOTIDE SEQUENCE [LARGE SCALE GENOMIC DNA]</scope>
    <source>
        <strain evidence="4 5">DSM 373</strain>
    </source>
</reference>
<dbReference type="GO" id="GO:0032153">
    <property type="term" value="C:cell division site"/>
    <property type="evidence" value="ECO:0007669"/>
    <property type="project" value="TreeGrafter"/>
</dbReference>
<organism evidence="4 5">
    <name type="scientific">Azotobacter beijerinckii</name>
    <dbReference type="NCBI Taxonomy" id="170623"/>
    <lineage>
        <taxon>Bacteria</taxon>
        <taxon>Pseudomonadati</taxon>
        <taxon>Pseudomonadota</taxon>
        <taxon>Gammaproteobacteria</taxon>
        <taxon>Pseudomonadales</taxon>
        <taxon>Pseudomonadaceae</taxon>
        <taxon>Azotobacter</taxon>
    </lineage>
</organism>
<dbReference type="GO" id="GO:0042834">
    <property type="term" value="F:peptidoglycan binding"/>
    <property type="evidence" value="ECO:0007669"/>
    <property type="project" value="InterPro"/>
</dbReference>
<dbReference type="PANTHER" id="PTHR38687">
    <property type="entry name" value="CELL DIVISION PROTEIN DEDD-RELATED"/>
    <property type="match status" value="1"/>
</dbReference>
<feature type="coiled-coil region" evidence="1">
    <location>
        <begin position="113"/>
        <end position="233"/>
    </location>
</feature>
<keyword evidence="2" id="KW-0812">Transmembrane</keyword>
<dbReference type="EMBL" id="FNYQ01000072">
    <property type="protein sequence ID" value="SEJ29339.1"/>
    <property type="molecule type" value="Genomic_DNA"/>
</dbReference>
<dbReference type="InterPro" id="IPR052521">
    <property type="entry name" value="Cell_div_SPOR-domain"/>
</dbReference>
<dbReference type="SUPFAM" id="SSF141571">
    <property type="entry name" value="Pentapeptide repeat-like"/>
    <property type="match status" value="1"/>
</dbReference>